<dbReference type="EMBL" id="CP096115">
    <property type="protein sequence ID" value="UUX92572.1"/>
    <property type="molecule type" value="Genomic_DNA"/>
</dbReference>
<gene>
    <name evidence="3" type="ORF">L6E24_00135</name>
</gene>
<dbReference type="SMART" id="SM00645">
    <property type="entry name" value="Pept_C1"/>
    <property type="match status" value="1"/>
</dbReference>
<evidence type="ECO:0000313" key="3">
    <source>
        <dbReference type="EMBL" id="UUX92572.1"/>
    </source>
</evidence>
<dbReference type="GO" id="GO:0000272">
    <property type="term" value="P:polysaccharide catabolic process"/>
    <property type="evidence" value="ECO:0007669"/>
    <property type="project" value="InterPro"/>
</dbReference>
<dbReference type="PROSITE" id="PS00139">
    <property type="entry name" value="THIOL_PROTEASE_CYS"/>
    <property type="match status" value="1"/>
</dbReference>
<feature type="domain" description="Dockerin" evidence="2">
    <location>
        <begin position="1384"/>
        <end position="1446"/>
    </location>
</feature>
<feature type="domain" description="PKD" evidence="1">
    <location>
        <begin position="538"/>
        <end position="605"/>
    </location>
</feature>
<dbReference type="PROSITE" id="PS00639">
    <property type="entry name" value="THIOL_PROTEASE_HIS"/>
    <property type="match status" value="1"/>
</dbReference>
<dbReference type="GO" id="GO:0006508">
    <property type="term" value="P:proteolysis"/>
    <property type="evidence" value="ECO:0007669"/>
    <property type="project" value="InterPro"/>
</dbReference>
<name>A0A9E7PS05_9EURY</name>
<dbReference type="InterPro" id="IPR022409">
    <property type="entry name" value="PKD/Chitinase_dom"/>
</dbReference>
<dbReference type="CDD" id="cd14256">
    <property type="entry name" value="Dockerin_I"/>
    <property type="match status" value="1"/>
</dbReference>
<dbReference type="InterPro" id="IPR036439">
    <property type="entry name" value="Dockerin_dom_sf"/>
</dbReference>
<dbReference type="PANTHER" id="PTHR42754:SF1">
    <property type="entry name" value="LIPOPROTEIN"/>
    <property type="match status" value="1"/>
</dbReference>
<dbReference type="Pfam" id="PF18911">
    <property type="entry name" value="PKD_4"/>
    <property type="match status" value="2"/>
</dbReference>
<evidence type="ECO:0000259" key="1">
    <source>
        <dbReference type="PROSITE" id="PS50093"/>
    </source>
</evidence>
<dbReference type="Gene3D" id="2.60.40.10">
    <property type="entry name" value="Immunoglobulins"/>
    <property type="match status" value="2"/>
</dbReference>
<accession>A0A9E7PS05</accession>
<evidence type="ECO:0000259" key="2">
    <source>
        <dbReference type="PROSITE" id="PS51766"/>
    </source>
</evidence>
<dbReference type="PANTHER" id="PTHR42754">
    <property type="entry name" value="ENDOGLUCANASE"/>
    <property type="match status" value="1"/>
</dbReference>
<protein>
    <submittedName>
        <fullName evidence="3">Lectin like domain-containing protein</fullName>
    </submittedName>
</protein>
<dbReference type="PROSITE" id="PS51766">
    <property type="entry name" value="DOCKERIN"/>
    <property type="match status" value="1"/>
</dbReference>
<dbReference type="KEGG" id="mend:L6E24_00135"/>
<dbReference type="InterPro" id="IPR025660">
    <property type="entry name" value="Pept_his_AS"/>
</dbReference>
<dbReference type="Proteomes" id="UP001060368">
    <property type="component" value="Chromosome"/>
</dbReference>
<evidence type="ECO:0000313" key="4">
    <source>
        <dbReference type="Proteomes" id="UP001060368"/>
    </source>
</evidence>
<dbReference type="RefSeq" id="WP_257742718.1">
    <property type="nucleotide sequence ID" value="NZ_CP096115.1"/>
</dbReference>
<dbReference type="InterPro" id="IPR016134">
    <property type="entry name" value="Dockerin_dom"/>
</dbReference>
<dbReference type="PROSITE" id="PS00018">
    <property type="entry name" value="EF_HAND_1"/>
    <property type="match status" value="1"/>
</dbReference>
<dbReference type="InterPro" id="IPR000668">
    <property type="entry name" value="Peptidase_C1A_C"/>
</dbReference>
<dbReference type="InterPro" id="IPR013783">
    <property type="entry name" value="Ig-like_fold"/>
</dbReference>
<keyword evidence="4" id="KW-1185">Reference proteome</keyword>
<dbReference type="FunFam" id="2.60.40.10:FF:000270">
    <property type="entry name" value="Cell surface protein"/>
    <property type="match status" value="2"/>
</dbReference>
<dbReference type="GeneID" id="74306054"/>
<dbReference type="InterPro" id="IPR000601">
    <property type="entry name" value="PKD_dom"/>
</dbReference>
<dbReference type="CDD" id="cd00146">
    <property type="entry name" value="PKD"/>
    <property type="match status" value="2"/>
</dbReference>
<dbReference type="SUPFAM" id="SSF63446">
    <property type="entry name" value="Type I dockerin domain"/>
    <property type="match status" value="1"/>
</dbReference>
<dbReference type="InterPro" id="IPR040528">
    <property type="entry name" value="Lectin-like"/>
</dbReference>
<dbReference type="InterPro" id="IPR038765">
    <property type="entry name" value="Papain-like_cys_pep_sf"/>
</dbReference>
<dbReference type="Gene3D" id="1.10.1330.10">
    <property type="entry name" value="Dockerin domain"/>
    <property type="match status" value="1"/>
</dbReference>
<proteinExistence type="predicted"/>
<dbReference type="GO" id="GO:0008234">
    <property type="term" value="F:cysteine-type peptidase activity"/>
    <property type="evidence" value="ECO:0007669"/>
    <property type="project" value="InterPro"/>
</dbReference>
<reference evidence="3" key="1">
    <citation type="submission" date="2022-04" db="EMBL/GenBank/DDBJ databases">
        <title>Complete genome of Methanoplanus endosymbiosus DSM 3599.</title>
        <authorList>
            <person name="Chen S.-C."/>
            <person name="You Y.-T."/>
            <person name="Zhou Y.-Z."/>
            <person name="Lai M.-C."/>
        </authorList>
    </citation>
    <scope>NUCLEOTIDE SEQUENCE</scope>
    <source>
        <strain evidence="3">DSM 3599</strain>
    </source>
</reference>
<dbReference type="PROSITE" id="PS50093">
    <property type="entry name" value="PKD"/>
    <property type="match status" value="2"/>
</dbReference>
<dbReference type="Gene3D" id="3.90.70.10">
    <property type="entry name" value="Cysteine proteinases"/>
    <property type="match status" value="1"/>
</dbReference>
<dbReference type="SUPFAM" id="SSF54001">
    <property type="entry name" value="Cysteine proteinases"/>
    <property type="match status" value="1"/>
</dbReference>
<dbReference type="SUPFAM" id="SSF49299">
    <property type="entry name" value="PKD domain"/>
    <property type="match status" value="2"/>
</dbReference>
<organism evidence="3 4">
    <name type="scientific">Methanoplanus endosymbiosus</name>
    <dbReference type="NCBI Taxonomy" id="33865"/>
    <lineage>
        <taxon>Archaea</taxon>
        <taxon>Methanobacteriati</taxon>
        <taxon>Methanobacteriota</taxon>
        <taxon>Stenosarchaea group</taxon>
        <taxon>Methanomicrobia</taxon>
        <taxon>Methanomicrobiales</taxon>
        <taxon>Methanomicrobiaceae</taxon>
        <taxon>Methanoplanus</taxon>
    </lineage>
</organism>
<dbReference type="CDD" id="cd02619">
    <property type="entry name" value="Peptidase_C1"/>
    <property type="match status" value="1"/>
</dbReference>
<feature type="domain" description="PKD" evidence="1">
    <location>
        <begin position="1307"/>
        <end position="1390"/>
    </location>
</feature>
<dbReference type="SMART" id="SM00089">
    <property type="entry name" value="PKD"/>
    <property type="match status" value="2"/>
</dbReference>
<dbReference type="InterPro" id="IPR035986">
    <property type="entry name" value="PKD_dom_sf"/>
</dbReference>
<dbReference type="InterPro" id="IPR000169">
    <property type="entry name" value="Pept_cys_AS"/>
</dbReference>
<sequence length="1446" mass="154821">MSANVKTIILSFLLILVLAVPAVAGAEDLGNDTGTDVEICGGNLTPLVQDEVADTCDSCDPCSCGQKISSDLNSGEDEADPVVNYPLGYVPAPYEIADRTPADISVLTLGDGVSIMADEPLPESYDLRDHGRMTSVKNQSKCGSCWTFATYGSLESLLLGEEKMDFDFSENNMKNKHGFDKGCCDGGNYEMSTAYLTRWALPDDVTWYSGPVSETADPYDPFSCNGSPPAPEIQKHVQDVYFLPQQSPDDNSLAKSVIMDCGALAAAFQVNWSPGFNMESEYPSYYFNSSYGMNINGGHAITIAGWDDEYSKDNFNVVPPGDGAYLVKNSWGTGWGNEGYFYISYYDEYINDDMAFFTAENLSNYDSVYYYDAFGATDFMSIDDQTTGSFANVFPAWGNETIRAAGVYTYQTGAEFEAEMHFNPDDGPENSTAGVVSVVNGTFDLPGYHTVDFKTPVDISIGDTFSVIFTVTNPSSLLTVPIERKIDSYTPNATSAPGDGFYLAGNGDWADAYDLTEYNRPSICIKAYTTFGHVGPAPVANFTAAPLSGKAPLTVQFNDTSENSPTEWSWSFGDGNLSTEQNPAYVYDTAGSYNVTLTVKNEGGSDSLIKTNYIAAYSPGDSPGIEWQNCLGGSAADDSFSVIQTSDGSYAATGYTRSDNGDVSGNHGEDDYWAVKVSPEGELSWQKCLGGSSYDKAQQIAESSAGDYYLIGETYSDDDDVSGNNGSYDFWVAKTDSSGNITGQKCLGGTSVDCGYAIALTSDGGYAAAGYTQSNDGDVSGRHGAQDIWAVKVDSSGNIDWQNCLGGTNYDYGYSINQTSDGGYIIAGQTGSNDDDVSGNHGNGDVWIVKLGPSGSLQWQKCLGGTADDCGECVLETSDGGYIVTGTTESDDCDVSGNHGGEDLWVVKMNSSGDIIWQRCFGGSGDDSGESIGLTDDGGYVITGTTYSDDDDVSGNHGNSDVWVIKVDSAGLLLWEKCLGGPGYEKGHSIAETDDSGYIVSGGASSDGGDVSGSHGMWDVWVVKLGVTAAPSAEFDFNRNFVASTDKNTFTAGDYPSDLVYRLHAANKDMNSTLGDLTYIAHAENLSWIDYSAYATRNLTYVQWNFPSEYVIPGGSGFDTGAGTTFDEDKFYNHEFTRVCNATIFRTPGVQRTNLTVTFNDLDFESIFVGFASAKDLNMTTGIINSSVVTDAPLAEPLPSGGDYHLKLDKGALTAGTEYYFRFDTLITPNGSTVIHKPLVYVWEGINHESASLGATYKAEVPEGLLLADEYEFSVETNTSCDWSVTRQNNLISVLEGSSLKPNGTLPVAEFSATPLSGAAIRQVNFTDISEGSPDTWFWDFGDGETSSEVNPVHNYTSSGTYSVTLAVSKDGATDSITKTDYITVFIKGDFNGNGIVDIGDVSRVAYMVVGLTPVDMAADFNGNGEVDTGDAAKIAWYFVGKIGEL</sequence>
<dbReference type="InterPro" id="IPR018247">
    <property type="entry name" value="EF_Hand_1_Ca_BS"/>
</dbReference>
<dbReference type="Pfam" id="PF18560">
    <property type="entry name" value="Lectin_like"/>
    <property type="match status" value="1"/>
</dbReference>
<dbReference type="Pfam" id="PF00112">
    <property type="entry name" value="Peptidase_C1"/>
    <property type="match status" value="1"/>
</dbReference>